<evidence type="ECO:0000256" key="2">
    <source>
        <dbReference type="ARBA" id="ARBA00022737"/>
    </source>
</evidence>
<feature type="domain" description="SIS" evidence="9">
    <location>
        <begin position="25"/>
        <end position="176"/>
    </location>
</feature>
<feature type="domain" description="CBS" evidence="8">
    <location>
        <begin position="202"/>
        <end position="261"/>
    </location>
</feature>
<dbReference type="EMBL" id="CP016796">
    <property type="protein sequence ID" value="API87085.1"/>
    <property type="molecule type" value="Genomic_DNA"/>
</dbReference>
<dbReference type="Pfam" id="PF00571">
    <property type="entry name" value="CBS"/>
    <property type="match status" value="2"/>
</dbReference>
<keyword evidence="11" id="KW-1185">Reference proteome</keyword>
<dbReference type="STRING" id="573570.F7310_06835"/>
<dbReference type="OrthoDB" id="9762536at2"/>
<dbReference type="KEGG" id="frx:F7310_06835"/>
<dbReference type="Proteomes" id="UP000184222">
    <property type="component" value="Chromosome"/>
</dbReference>
<dbReference type="InterPro" id="IPR035474">
    <property type="entry name" value="SIS_Kpsf"/>
</dbReference>
<dbReference type="InterPro" id="IPR000644">
    <property type="entry name" value="CBS_dom"/>
</dbReference>
<dbReference type="InterPro" id="IPR050986">
    <property type="entry name" value="GutQ/KpsF_isomerases"/>
</dbReference>
<dbReference type="GO" id="GO:0005975">
    <property type="term" value="P:carbohydrate metabolic process"/>
    <property type="evidence" value="ECO:0007669"/>
    <property type="project" value="InterPro"/>
</dbReference>
<sequence length="321" mass="34619">MSHIENAKKTFEMEITALENLKDSIGQSFKKACDIILTNNKGRVIITGMGKSGHIGKKMAATLASTGTPAFFVHPGEAGHGDFGMITSNDILIAISNSGNSSEIMGLMPMIKHLSIPMISITSNPDSLMAKNSDIHLNLGVDKEACPLNLAPTSSTTATLVLGDALAIALLKAKNFSAEDFAFSHPSGALGRKLILRVENIMRKGSEIPQINPSDTIRKAILEISNKGIGNTLVTCQDSKLLGIFTDGDLRRIFESDNFDSHLPISNVMSKHPKVISKDDMAMTALETMERFEIMSLAVVDNEHHVLGVVTMHDLIKLGLK</sequence>
<evidence type="ECO:0000313" key="10">
    <source>
        <dbReference type="EMBL" id="API87085.1"/>
    </source>
</evidence>
<dbReference type="NCBIfam" id="TIGR00393">
    <property type="entry name" value="kpsF"/>
    <property type="match status" value="1"/>
</dbReference>
<dbReference type="PANTHER" id="PTHR42745:SF1">
    <property type="entry name" value="ARABINOSE 5-PHOSPHATE ISOMERASE KDSD"/>
    <property type="match status" value="1"/>
</dbReference>
<dbReference type="PROSITE" id="PS51464">
    <property type="entry name" value="SIS"/>
    <property type="match status" value="1"/>
</dbReference>
<dbReference type="AlphaFoldDB" id="A0A1L4BTC7"/>
<feature type="binding site" evidence="5">
    <location>
        <position position="74"/>
    </location>
    <ligand>
        <name>Zn(2+)</name>
        <dbReference type="ChEBI" id="CHEBI:29105"/>
    </ligand>
</feature>
<dbReference type="PANTHER" id="PTHR42745">
    <property type="match status" value="1"/>
</dbReference>
<dbReference type="InterPro" id="IPR004800">
    <property type="entry name" value="KdsD/KpsF-type"/>
</dbReference>
<keyword evidence="2" id="KW-0677">Repeat</keyword>
<keyword evidence="5" id="KW-0479">Metal-binding</keyword>
<name>A0A1L4BTC7_9GAMM</name>
<dbReference type="RefSeq" id="WP_072712746.1">
    <property type="nucleotide sequence ID" value="NZ_CP016796.1"/>
</dbReference>
<keyword evidence="3 7" id="KW-0129">CBS domain</keyword>
<evidence type="ECO:0000313" key="11">
    <source>
        <dbReference type="Proteomes" id="UP000184222"/>
    </source>
</evidence>
<dbReference type="SUPFAM" id="SSF53697">
    <property type="entry name" value="SIS domain"/>
    <property type="match status" value="1"/>
</dbReference>
<feature type="site" description="Catalytically relevant" evidence="6">
    <location>
        <position position="144"/>
    </location>
</feature>
<accession>A0A1L4BTC7</accession>
<dbReference type="SMART" id="SM00116">
    <property type="entry name" value="CBS"/>
    <property type="match status" value="2"/>
</dbReference>
<keyword evidence="5" id="KW-0862">Zinc</keyword>
<evidence type="ECO:0000259" key="9">
    <source>
        <dbReference type="PROSITE" id="PS51464"/>
    </source>
</evidence>
<evidence type="ECO:0000259" key="8">
    <source>
        <dbReference type="PROSITE" id="PS51371"/>
    </source>
</evidence>
<dbReference type="GO" id="GO:1901135">
    <property type="term" value="P:carbohydrate derivative metabolic process"/>
    <property type="evidence" value="ECO:0007669"/>
    <property type="project" value="InterPro"/>
</dbReference>
<feature type="site" description="Catalytically relevant" evidence="6">
    <location>
        <position position="185"/>
    </location>
</feature>
<feature type="site" description="Catalytically relevant" evidence="6">
    <location>
        <position position="103"/>
    </location>
</feature>
<dbReference type="InterPro" id="IPR046342">
    <property type="entry name" value="CBS_dom_sf"/>
</dbReference>
<dbReference type="EC" id="5.3.1.13" evidence="4"/>
<dbReference type="PROSITE" id="PS51371">
    <property type="entry name" value="CBS"/>
    <property type="match status" value="2"/>
</dbReference>
<comment type="catalytic activity">
    <reaction evidence="4">
        <text>D-arabinose 5-phosphate = D-ribulose 5-phosphate</text>
        <dbReference type="Rhea" id="RHEA:23104"/>
        <dbReference type="ChEBI" id="CHEBI:57693"/>
        <dbReference type="ChEBI" id="CHEBI:58121"/>
        <dbReference type="EC" id="5.3.1.13"/>
    </reaction>
</comment>
<evidence type="ECO:0000256" key="5">
    <source>
        <dbReference type="PIRSR" id="PIRSR004692-2"/>
    </source>
</evidence>
<comment type="similarity">
    <text evidence="1 4">Belongs to the SIS family. GutQ/KpsF subfamily.</text>
</comment>
<evidence type="ECO:0000256" key="1">
    <source>
        <dbReference type="ARBA" id="ARBA00008165"/>
    </source>
</evidence>
<evidence type="ECO:0000256" key="6">
    <source>
        <dbReference type="PIRSR" id="PIRSR004692-3"/>
    </source>
</evidence>
<evidence type="ECO:0000256" key="3">
    <source>
        <dbReference type="ARBA" id="ARBA00023122"/>
    </source>
</evidence>
<feature type="site" description="Catalytically relevant" evidence="6">
    <location>
        <position position="51"/>
    </location>
</feature>
<dbReference type="CDD" id="cd05014">
    <property type="entry name" value="SIS_Kpsf"/>
    <property type="match status" value="1"/>
</dbReference>
<dbReference type="InterPro" id="IPR001347">
    <property type="entry name" value="SIS_dom"/>
</dbReference>
<dbReference type="FunFam" id="3.40.50.10490:FF:000011">
    <property type="entry name" value="Arabinose 5-phosphate isomerase"/>
    <property type="match status" value="1"/>
</dbReference>
<organism evidence="10 11">
    <name type="scientific">Francisella uliginis</name>
    <dbReference type="NCBI Taxonomy" id="573570"/>
    <lineage>
        <taxon>Bacteria</taxon>
        <taxon>Pseudomonadati</taxon>
        <taxon>Pseudomonadota</taxon>
        <taxon>Gammaproteobacteria</taxon>
        <taxon>Thiotrichales</taxon>
        <taxon>Francisellaceae</taxon>
        <taxon>Francisella</taxon>
    </lineage>
</organism>
<proteinExistence type="inferred from homology"/>
<dbReference type="PIRSF" id="PIRSF004692">
    <property type="entry name" value="KdsD_KpsF"/>
    <property type="match status" value="1"/>
</dbReference>
<dbReference type="InterPro" id="IPR046348">
    <property type="entry name" value="SIS_dom_sf"/>
</dbReference>
<dbReference type="GO" id="GO:0046872">
    <property type="term" value="F:metal ion binding"/>
    <property type="evidence" value="ECO:0007669"/>
    <property type="project" value="UniProtKB-KW"/>
</dbReference>
<dbReference type="CDD" id="cd04604">
    <property type="entry name" value="CBS_pair_SIS_assoc"/>
    <property type="match status" value="1"/>
</dbReference>
<keyword evidence="4 10" id="KW-0413">Isomerase</keyword>
<evidence type="ECO:0000256" key="7">
    <source>
        <dbReference type="PROSITE-ProRule" id="PRU00703"/>
    </source>
</evidence>
<protein>
    <recommendedName>
        <fullName evidence="4">Arabinose 5-phosphate isomerase</fullName>
        <shortName evidence="4">API</shortName>
        <ecNumber evidence="4">5.3.1.13</ecNumber>
    </recommendedName>
</protein>
<reference evidence="10 11" key="1">
    <citation type="journal article" date="2016" name="Appl. Environ. Microbiol.">
        <title>Whole genome relationships among Francisella bacteria of diverse origin define new species and provide specific regions for detection.</title>
        <authorList>
            <person name="Challacombe J.F."/>
            <person name="Petersen J.M."/>
            <person name="Gallegos-Graves V."/>
            <person name="Hodge D."/>
            <person name="Pillai S."/>
            <person name="Kuske C.R."/>
        </authorList>
    </citation>
    <scope>NUCLEOTIDE SEQUENCE [LARGE SCALE GENOMIC DNA]</scope>
    <source>
        <strain evidence="11">TX07-7310</strain>
    </source>
</reference>
<dbReference type="Gene3D" id="3.10.580.10">
    <property type="entry name" value="CBS-domain"/>
    <property type="match status" value="1"/>
</dbReference>
<dbReference type="Gene3D" id="3.40.50.10490">
    <property type="entry name" value="Glucose-6-phosphate isomerase like protein, domain 1"/>
    <property type="match status" value="1"/>
</dbReference>
<dbReference type="GO" id="GO:0019146">
    <property type="term" value="F:arabinose-5-phosphate isomerase activity"/>
    <property type="evidence" value="ECO:0007669"/>
    <property type="project" value="UniProtKB-EC"/>
</dbReference>
<dbReference type="Pfam" id="PF01380">
    <property type="entry name" value="SIS"/>
    <property type="match status" value="1"/>
</dbReference>
<evidence type="ECO:0000256" key="4">
    <source>
        <dbReference type="PIRNR" id="PIRNR004692"/>
    </source>
</evidence>
<gene>
    <name evidence="10" type="ORF">F7310_06835</name>
</gene>
<dbReference type="GO" id="GO:0097367">
    <property type="term" value="F:carbohydrate derivative binding"/>
    <property type="evidence" value="ECO:0007669"/>
    <property type="project" value="InterPro"/>
</dbReference>
<feature type="domain" description="CBS" evidence="8">
    <location>
        <begin position="269"/>
        <end position="321"/>
    </location>
</feature>